<keyword evidence="3" id="KW-1185">Reference proteome</keyword>
<evidence type="ECO:0000313" key="2">
    <source>
        <dbReference type="EMBL" id="KAK5636862.1"/>
    </source>
</evidence>
<gene>
    <name evidence="2" type="ORF">RRF57_012573</name>
</gene>
<dbReference type="EMBL" id="JAWHQM010000081">
    <property type="protein sequence ID" value="KAK5636862.1"/>
    <property type="molecule type" value="Genomic_DNA"/>
</dbReference>
<feature type="region of interest" description="Disordered" evidence="1">
    <location>
        <begin position="1"/>
        <end position="27"/>
    </location>
</feature>
<evidence type="ECO:0000256" key="1">
    <source>
        <dbReference type="SAM" id="MobiDB-lite"/>
    </source>
</evidence>
<proteinExistence type="predicted"/>
<comment type="caution">
    <text evidence="2">The sequence shown here is derived from an EMBL/GenBank/DDBJ whole genome shotgun (WGS) entry which is preliminary data.</text>
</comment>
<sequence length="76" mass="8041">MTRVCSYQSYQTVSDPTPGNTPSTVVAPCSRTGVTRSALPSMNCRSASASQGSSGNSHANARIVVDPVEWLRKKVV</sequence>
<dbReference type="Proteomes" id="UP001305414">
    <property type="component" value="Unassembled WGS sequence"/>
</dbReference>
<feature type="compositionally biased region" description="Polar residues" evidence="1">
    <location>
        <begin position="1"/>
        <end position="24"/>
    </location>
</feature>
<name>A0AAN7ZAT9_9PEZI</name>
<dbReference type="AlphaFoldDB" id="A0AAN7ZAT9"/>
<organism evidence="2 3">
    <name type="scientific">Xylaria bambusicola</name>
    <dbReference type="NCBI Taxonomy" id="326684"/>
    <lineage>
        <taxon>Eukaryota</taxon>
        <taxon>Fungi</taxon>
        <taxon>Dikarya</taxon>
        <taxon>Ascomycota</taxon>
        <taxon>Pezizomycotina</taxon>
        <taxon>Sordariomycetes</taxon>
        <taxon>Xylariomycetidae</taxon>
        <taxon>Xylariales</taxon>
        <taxon>Xylariaceae</taxon>
        <taxon>Xylaria</taxon>
    </lineage>
</organism>
<accession>A0AAN7ZAT9</accession>
<protein>
    <submittedName>
        <fullName evidence="2">Uncharacterized protein</fullName>
    </submittedName>
</protein>
<reference evidence="2 3" key="1">
    <citation type="submission" date="2023-10" db="EMBL/GenBank/DDBJ databases">
        <title>Draft genome sequence of Xylaria bambusicola isolate GMP-LS, the root and basal stem rot pathogen of sugarcane in Indonesia.</title>
        <authorList>
            <person name="Selvaraj P."/>
            <person name="Muralishankar V."/>
            <person name="Muruganantham S."/>
            <person name="Sp S."/>
            <person name="Haryani S."/>
            <person name="Lau K.J.X."/>
            <person name="Naqvi N.I."/>
        </authorList>
    </citation>
    <scope>NUCLEOTIDE SEQUENCE [LARGE SCALE GENOMIC DNA]</scope>
    <source>
        <strain evidence="2">GMP-LS</strain>
    </source>
</reference>
<evidence type="ECO:0000313" key="3">
    <source>
        <dbReference type="Proteomes" id="UP001305414"/>
    </source>
</evidence>